<proteinExistence type="predicted"/>
<feature type="transmembrane region" description="Helical" evidence="1">
    <location>
        <begin position="33"/>
        <end position="55"/>
    </location>
</feature>
<name>A0ABV5FY45_9MICC</name>
<sequence>MGRVRTSAKARSTVIPRSRLWMMSRSRWPLSDWSSIAIGYLALCPIGGALVTARLPSPVTRRWPRHRPAPPSRS</sequence>
<accession>A0ABV5FY45</accession>
<organism evidence="2 3">
    <name type="scientific">Citricoccus parietis</name>
    <dbReference type="NCBI Taxonomy" id="592307"/>
    <lineage>
        <taxon>Bacteria</taxon>
        <taxon>Bacillati</taxon>
        <taxon>Actinomycetota</taxon>
        <taxon>Actinomycetes</taxon>
        <taxon>Micrococcales</taxon>
        <taxon>Micrococcaceae</taxon>
        <taxon>Citricoccus</taxon>
    </lineage>
</organism>
<dbReference type="EMBL" id="JBHMFI010000001">
    <property type="protein sequence ID" value="MFB9071613.1"/>
    <property type="molecule type" value="Genomic_DNA"/>
</dbReference>
<evidence type="ECO:0000313" key="2">
    <source>
        <dbReference type="EMBL" id="MFB9071613.1"/>
    </source>
</evidence>
<gene>
    <name evidence="2" type="ORF">ACFFX0_10525</name>
</gene>
<comment type="caution">
    <text evidence="2">The sequence shown here is derived from an EMBL/GenBank/DDBJ whole genome shotgun (WGS) entry which is preliminary data.</text>
</comment>
<keyword evidence="1" id="KW-1133">Transmembrane helix</keyword>
<dbReference type="Proteomes" id="UP001589575">
    <property type="component" value="Unassembled WGS sequence"/>
</dbReference>
<reference evidence="2 3" key="1">
    <citation type="submission" date="2024-09" db="EMBL/GenBank/DDBJ databases">
        <authorList>
            <person name="Sun Q."/>
            <person name="Mori K."/>
        </authorList>
    </citation>
    <scope>NUCLEOTIDE SEQUENCE [LARGE SCALE GENOMIC DNA]</scope>
    <source>
        <strain evidence="2 3">CCM 7609</strain>
    </source>
</reference>
<keyword evidence="3" id="KW-1185">Reference proteome</keyword>
<keyword evidence="1" id="KW-0812">Transmembrane</keyword>
<keyword evidence="1" id="KW-0472">Membrane</keyword>
<protein>
    <submittedName>
        <fullName evidence="2">Uncharacterized protein</fullName>
    </submittedName>
</protein>
<evidence type="ECO:0000313" key="3">
    <source>
        <dbReference type="Proteomes" id="UP001589575"/>
    </source>
</evidence>
<evidence type="ECO:0000256" key="1">
    <source>
        <dbReference type="SAM" id="Phobius"/>
    </source>
</evidence>